<protein>
    <submittedName>
        <fullName evidence="2">Uncharacterized protein</fullName>
    </submittedName>
</protein>
<reference evidence="2 3" key="1">
    <citation type="journal article" date="2020" name="Int. J. Syst. Evol. Microbiol.">
        <title>Reclassification of Streptomyces castelarensis and Streptomyces sporoclivatus as later heterotypic synonyms of Streptomyces antimycoticus.</title>
        <authorList>
            <person name="Komaki H."/>
            <person name="Tamura T."/>
        </authorList>
    </citation>
    <scope>NUCLEOTIDE SEQUENCE [LARGE SCALE GENOMIC DNA]</scope>
    <source>
        <strain evidence="2 3">NBRC 13459</strain>
    </source>
</reference>
<sequence length="133" mass="14795">MDALDGGDDLYPLGRGSWPLVDWLEEIAAALEEGRRLHRPDGMDDRHDWPVLTGSSPGKQNELKERQSALVMPDNEDDGAPPNRTTVDLDGGTAVVRMPRLDQLETRSTLAFNLLPLVAGIDWPRRPTTTRLQ</sequence>
<evidence type="ECO:0000313" key="3">
    <source>
        <dbReference type="Proteomes" id="UP000301309"/>
    </source>
</evidence>
<dbReference type="Pfam" id="PF19690">
    <property type="entry name" value="DUF6191"/>
    <property type="match status" value="1"/>
</dbReference>
<dbReference type="AlphaFoldDB" id="A0A4D4LQV8"/>
<dbReference type="InterPro" id="IPR045684">
    <property type="entry name" value="DUF6191"/>
</dbReference>
<dbReference type="EMBL" id="BJHW01000002">
    <property type="protein sequence ID" value="GDY60239.1"/>
    <property type="molecule type" value="Genomic_DNA"/>
</dbReference>
<comment type="caution">
    <text evidence="2">The sequence shown here is derived from an EMBL/GenBank/DDBJ whole genome shotgun (WGS) entry which is preliminary data.</text>
</comment>
<keyword evidence="3" id="KW-1185">Reference proteome</keyword>
<name>A0A4D4LQV8_STRVO</name>
<proteinExistence type="predicted"/>
<evidence type="ECO:0000256" key="1">
    <source>
        <dbReference type="SAM" id="MobiDB-lite"/>
    </source>
</evidence>
<organism evidence="2 3">
    <name type="scientific">Streptomyces violaceusniger</name>
    <dbReference type="NCBI Taxonomy" id="68280"/>
    <lineage>
        <taxon>Bacteria</taxon>
        <taxon>Bacillati</taxon>
        <taxon>Actinomycetota</taxon>
        <taxon>Actinomycetes</taxon>
        <taxon>Kitasatosporales</taxon>
        <taxon>Streptomycetaceae</taxon>
        <taxon>Streptomyces</taxon>
        <taxon>Streptomyces violaceusniger group</taxon>
    </lineage>
</organism>
<feature type="region of interest" description="Disordered" evidence="1">
    <location>
        <begin position="35"/>
        <end position="90"/>
    </location>
</feature>
<accession>A0A4D4LQV8</accession>
<gene>
    <name evidence="2" type="ORF">SVIO_108620</name>
</gene>
<dbReference type="Proteomes" id="UP000301309">
    <property type="component" value="Unassembled WGS sequence"/>
</dbReference>
<feature type="compositionally biased region" description="Basic and acidic residues" evidence="1">
    <location>
        <begin position="35"/>
        <end position="49"/>
    </location>
</feature>
<evidence type="ECO:0000313" key="2">
    <source>
        <dbReference type="EMBL" id="GDY60239.1"/>
    </source>
</evidence>